<gene>
    <name evidence="5" type="ORF">DCMF_14230</name>
</gene>
<reference evidence="5 6" key="1">
    <citation type="submission" date="2016-10" db="EMBL/GenBank/DDBJ databases">
        <title>Complete Genome Sequence of Peptococcaceae strain DCMF.</title>
        <authorList>
            <person name="Edwards R.J."/>
            <person name="Holland S.I."/>
            <person name="Deshpande N.P."/>
            <person name="Wong Y.K."/>
            <person name="Ertan H."/>
            <person name="Manefield M."/>
            <person name="Russell T.L."/>
            <person name="Lee M.J."/>
        </authorList>
    </citation>
    <scope>NUCLEOTIDE SEQUENCE [LARGE SCALE GENOMIC DNA]</scope>
    <source>
        <strain evidence="5 6">DCMF</strain>
    </source>
</reference>
<proteinExistence type="inferred from homology"/>
<dbReference type="InterPro" id="IPR012349">
    <property type="entry name" value="Split_barrel_FMN-bd"/>
</dbReference>
<dbReference type="InterPro" id="IPR052174">
    <property type="entry name" value="Flavoredoxin"/>
</dbReference>
<accession>A0A3G1KTJ6</accession>
<dbReference type="RefSeq" id="WP_236860274.1">
    <property type="nucleotide sequence ID" value="NZ_CP017634.1"/>
</dbReference>
<dbReference type="Pfam" id="PF01613">
    <property type="entry name" value="Flavin_Reduct"/>
    <property type="match status" value="1"/>
</dbReference>
<comment type="cofactor">
    <cofactor evidence="1">
        <name>FMN</name>
        <dbReference type="ChEBI" id="CHEBI:58210"/>
    </cofactor>
</comment>
<name>A0A3G1KTJ6_FORW1</name>
<evidence type="ECO:0000259" key="4">
    <source>
        <dbReference type="SMART" id="SM00903"/>
    </source>
</evidence>
<protein>
    <submittedName>
        <fullName evidence="5">Flavin reductase</fullName>
    </submittedName>
</protein>
<comment type="similarity">
    <text evidence="3">Belongs to the flavoredoxin family.</text>
</comment>
<dbReference type="EMBL" id="CP017634">
    <property type="protein sequence ID" value="ATW25766.1"/>
    <property type="molecule type" value="Genomic_DNA"/>
</dbReference>
<dbReference type="GO" id="GO:0016646">
    <property type="term" value="F:oxidoreductase activity, acting on the CH-NH group of donors, NAD or NADP as acceptor"/>
    <property type="evidence" value="ECO:0007669"/>
    <property type="project" value="UniProtKB-ARBA"/>
</dbReference>
<dbReference type="PANTHER" id="PTHR43567">
    <property type="entry name" value="FLAVOREDOXIN-RELATED-RELATED"/>
    <property type="match status" value="1"/>
</dbReference>
<evidence type="ECO:0000256" key="3">
    <source>
        <dbReference type="ARBA" id="ARBA00038054"/>
    </source>
</evidence>
<dbReference type="PANTHER" id="PTHR43567:SF1">
    <property type="entry name" value="FLAVOREDOXIN"/>
    <property type="match status" value="1"/>
</dbReference>
<feature type="domain" description="Flavin reductase like" evidence="4">
    <location>
        <begin position="11"/>
        <end position="153"/>
    </location>
</feature>
<dbReference type="AlphaFoldDB" id="A0A3G1KTJ6"/>
<dbReference type="GO" id="GO:0010181">
    <property type="term" value="F:FMN binding"/>
    <property type="evidence" value="ECO:0007669"/>
    <property type="project" value="InterPro"/>
</dbReference>
<keyword evidence="6" id="KW-1185">Reference proteome</keyword>
<dbReference type="KEGG" id="fwa:DCMF_14230"/>
<dbReference type="Gene3D" id="2.30.110.10">
    <property type="entry name" value="Electron Transport, Fmn-binding Protein, Chain A"/>
    <property type="match status" value="1"/>
</dbReference>
<keyword evidence="2" id="KW-0285">Flavoprotein</keyword>
<sequence>MTELPMEKAFMLIEPGPVILVTTKDEGRNNIMTISWHMVMDFTPKIALTTGPWNYSFQALIHTKECVLAIPTIDLAEKVVGIGDCSGAEVDKFQKFGLTALPATDVKAPLILECLACLECRVTDYLEPQGIFILQGVRAWIDQERKERRTFHANGDGTFVVDGNTINLRSLMEDKLPSGV</sequence>
<dbReference type="SUPFAM" id="SSF50475">
    <property type="entry name" value="FMN-binding split barrel"/>
    <property type="match status" value="1"/>
</dbReference>
<dbReference type="SMART" id="SM00903">
    <property type="entry name" value="Flavin_Reduct"/>
    <property type="match status" value="1"/>
</dbReference>
<evidence type="ECO:0000313" key="6">
    <source>
        <dbReference type="Proteomes" id="UP000323521"/>
    </source>
</evidence>
<organism evidence="5 6">
    <name type="scientific">Formimonas warabiya</name>
    <dbReference type="NCBI Taxonomy" id="1761012"/>
    <lineage>
        <taxon>Bacteria</taxon>
        <taxon>Bacillati</taxon>
        <taxon>Bacillota</taxon>
        <taxon>Clostridia</taxon>
        <taxon>Eubacteriales</taxon>
        <taxon>Peptococcaceae</taxon>
        <taxon>Candidatus Formimonas</taxon>
    </lineage>
</organism>
<evidence type="ECO:0000256" key="1">
    <source>
        <dbReference type="ARBA" id="ARBA00001917"/>
    </source>
</evidence>
<dbReference type="InterPro" id="IPR002563">
    <property type="entry name" value="Flavin_Rdtase-like_dom"/>
</dbReference>
<evidence type="ECO:0000256" key="2">
    <source>
        <dbReference type="ARBA" id="ARBA00022630"/>
    </source>
</evidence>
<evidence type="ECO:0000313" key="5">
    <source>
        <dbReference type="EMBL" id="ATW25766.1"/>
    </source>
</evidence>
<dbReference type="Proteomes" id="UP000323521">
    <property type="component" value="Chromosome"/>
</dbReference>